<accession>A0ABY8EVU5</accession>
<proteinExistence type="predicted"/>
<evidence type="ECO:0000256" key="1">
    <source>
        <dbReference type="SAM" id="Coils"/>
    </source>
</evidence>
<protein>
    <recommendedName>
        <fullName evidence="4">Centromere protein H C-terminal domain-containing protein</fullName>
    </recommendedName>
</protein>
<gene>
    <name evidence="2" type="ORF">GLX27_003974</name>
</gene>
<evidence type="ECO:0000313" key="3">
    <source>
        <dbReference type="Proteomes" id="UP000818624"/>
    </source>
</evidence>
<name>A0ABY8EVU5_MALFU</name>
<evidence type="ECO:0008006" key="4">
    <source>
        <dbReference type="Google" id="ProtNLM"/>
    </source>
</evidence>
<keyword evidence="3" id="KW-1185">Reference proteome</keyword>
<sequence>MAEIGQKTTQLHALEQACAVRRAILAAAESSFAVITELQRSPPQQGEATAKDAPTNDARALLRERDDLAFDVLTTQRELETMREESQKLEDEIQHLRARAVSAMHDLRDAQSTPQHDPTTRQRELLRGVILGLALRSDTPWYEDPELTDLVLLMDGP</sequence>
<reference evidence="2 3" key="1">
    <citation type="journal article" date="2020" name="Elife">
        <title>Loss of centromere function drives karyotype evolution in closely related Malassezia species.</title>
        <authorList>
            <person name="Sankaranarayanan S.R."/>
            <person name="Ianiri G."/>
            <person name="Coelho M.A."/>
            <person name="Reza M.H."/>
            <person name="Thimmappa B.C."/>
            <person name="Ganguly P."/>
            <person name="Vadnala R.N."/>
            <person name="Sun S."/>
            <person name="Siddharthan R."/>
            <person name="Tellgren-Roth C."/>
            <person name="Dawson T.L."/>
            <person name="Heitman J."/>
            <person name="Sanyal K."/>
        </authorList>
    </citation>
    <scope>NUCLEOTIDE SEQUENCE [LARGE SCALE GENOMIC DNA]</scope>
    <source>
        <strain evidence="2">CBS14141</strain>
    </source>
</reference>
<dbReference type="EMBL" id="CP046237">
    <property type="protein sequence ID" value="WFD49294.1"/>
    <property type="molecule type" value="Genomic_DNA"/>
</dbReference>
<dbReference type="Proteomes" id="UP000818624">
    <property type="component" value="Chromosome 4"/>
</dbReference>
<organism evidence="2 3">
    <name type="scientific">Malassezia furfur</name>
    <name type="common">Pityriasis versicolor infection agent</name>
    <name type="synonym">Pityrosporum furfur</name>
    <dbReference type="NCBI Taxonomy" id="55194"/>
    <lineage>
        <taxon>Eukaryota</taxon>
        <taxon>Fungi</taxon>
        <taxon>Dikarya</taxon>
        <taxon>Basidiomycota</taxon>
        <taxon>Ustilaginomycotina</taxon>
        <taxon>Malasseziomycetes</taxon>
        <taxon>Malasseziales</taxon>
        <taxon>Malasseziaceae</taxon>
        <taxon>Malassezia</taxon>
    </lineage>
</organism>
<feature type="coiled-coil region" evidence="1">
    <location>
        <begin position="72"/>
        <end position="106"/>
    </location>
</feature>
<keyword evidence="1" id="KW-0175">Coiled coil</keyword>
<evidence type="ECO:0000313" key="2">
    <source>
        <dbReference type="EMBL" id="WFD49294.1"/>
    </source>
</evidence>